<reference evidence="1" key="1">
    <citation type="submission" date="2021-12" db="EMBL/GenBank/DDBJ databases">
        <title>Alicyclobacillaceae gen. nov., sp. nov., isolated from chalcocite enrichment system.</title>
        <authorList>
            <person name="Jiang Z."/>
        </authorList>
    </citation>
    <scope>NUCLEOTIDE SEQUENCE</scope>
    <source>
        <strain evidence="1">MYW30-H2</strain>
    </source>
</reference>
<dbReference type="EMBL" id="CP089291">
    <property type="protein sequence ID" value="UOF92474.1"/>
    <property type="molecule type" value="Genomic_DNA"/>
</dbReference>
<dbReference type="InterPro" id="IPR036638">
    <property type="entry name" value="HLH_DNA-bd_sf"/>
</dbReference>
<name>A0ABY4CQC3_9BACL</name>
<gene>
    <name evidence="1" type="ORF">LSG31_10110</name>
</gene>
<evidence type="ECO:0000313" key="2">
    <source>
        <dbReference type="Proteomes" id="UP000830167"/>
    </source>
</evidence>
<dbReference type="Pfam" id="PF09388">
    <property type="entry name" value="SpoOE-like"/>
    <property type="match status" value="1"/>
</dbReference>
<dbReference type="SUPFAM" id="SSF140500">
    <property type="entry name" value="BAS1536-like"/>
    <property type="match status" value="1"/>
</dbReference>
<dbReference type="InterPro" id="IPR037208">
    <property type="entry name" value="Spo0E-like_sf"/>
</dbReference>
<proteinExistence type="predicted"/>
<keyword evidence="2" id="KW-1185">Reference proteome</keyword>
<dbReference type="RefSeq" id="WP_347439141.1">
    <property type="nucleotide sequence ID" value="NZ_CP089291.1"/>
</dbReference>
<evidence type="ECO:0000313" key="1">
    <source>
        <dbReference type="EMBL" id="UOF92474.1"/>
    </source>
</evidence>
<dbReference type="Proteomes" id="UP000830167">
    <property type="component" value="Chromosome"/>
</dbReference>
<protein>
    <submittedName>
        <fullName evidence="1">Aspartyl-phosphate phosphatase Spo0E family protein</fullName>
    </submittedName>
</protein>
<organism evidence="1 2">
    <name type="scientific">Fodinisporobacter ferrooxydans</name>
    <dbReference type="NCBI Taxonomy" id="2901836"/>
    <lineage>
        <taxon>Bacteria</taxon>
        <taxon>Bacillati</taxon>
        <taxon>Bacillota</taxon>
        <taxon>Bacilli</taxon>
        <taxon>Bacillales</taxon>
        <taxon>Alicyclobacillaceae</taxon>
        <taxon>Fodinisporobacter</taxon>
    </lineage>
</organism>
<dbReference type="Gene3D" id="4.10.280.10">
    <property type="entry name" value="Helix-loop-helix DNA-binding domain"/>
    <property type="match status" value="1"/>
</dbReference>
<dbReference type="InterPro" id="IPR018540">
    <property type="entry name" value="Spo0E-like"/>
</dbReference>
<accession>A0ABY4CQC3</accession>
<sequence>MQILELNPCYLRVNINKLSLRTLEFVIEYKRGQLKDLVAKFGNFTHPNVVRLSQQIDEYMVQLQKIKMNRNLTDKKIQR</sequence>